<comment type="caution">
    <text evidence="1">The sequence shown here is derived from an EMBL/GenBank/DDBJ whole genome shotgun (WGS) entry which is preliminary data.</text>
</comment>
<sequence>MESDFAGLTLNEEEEKVLQIQPEPQIGRECGVFQLVGCFLTANTIHFPAMERTMAKLWHPLGGTNPRFRREKVHDIPIGLFSESWQYSWMELGVEATNMSWDLSLRVQSRRDIAMSSVWLCGEEERDWGEIVGRGIKEGRRSLPGGRFSQIRPLSYGEEVSEASKLKENKWFENVAED</sequence>
<proteinExistence type="predicted"/>
<accession>A0ABR0N808</accession>
<keyword evidence="2" id="KW-1185">Reference proteome</keyword>
<protein>
    <recommendedName>
        <fullName evidence="3">DUF4283 domain-containing protein</fullName>
    </recommendedName>
</protein>
<evidence type="ECO:0000313" key="2">
    <source>
        <dbReference type="Proteomes" id="UP001358586"/>
    </source>
</evidence>
<name>A0ABR0N808_GOSAR</name>
<evidence type="ECO:0000313" key="1">
    <source>
        <dbReference type="EMBL" id="KAK5786728.1"/>
    </source>
</evidence>
<reference evidence="1 2" key="1">
    <citation type="submission" date="2023-03" db="EMBL/GenBank/DDBJ databases">
        <title>WGS of Gossypium arboreum.</title>
        <authorList>
            <person name="Yu D."/>
        </authorList>
    </citation>
    <scope>NUCLEOTIDE SEQUENCE [LARGE SCALE GENOMIC DNA]</scope>
    <source>
        <tissue evidence="1">Leaf</tissue>
    </source>
</reference>
<gene>
    <name evidence="1" type="ORF">PVK06_041371</name>
</gene>
<organism evidence="1 2">
    <name type="scientific">Gossypium arboreum</name>
    <name type="common">Tree cotton</name>
    <name type="synonym">Gossypium nanking</name>
    <dbReference type="NCBI Taxonomy" id="29729"/>
    <lineage>
        <taxon>Eukaryota</taxon>
        <taxon>Viridiplantae</taxon>
        <taxon>Streptophyta</taxon>
        <taxon>Embryophyta</taxon>
        <taxon>Tracheophyta</taxon>
        <taxon>Spermatophyta</taxon>
        <taxon>Magnoliopsida</taxon>
        <taxon>eudicotyledons</taxon>
        <taxon>Gunneridae</taxon>
        <taxon>Pentapetalae</taxon>
        <taxon>rosids</taxon>
        <taxon>malvids</taxon>
        <taxon>Malvales</taxon>
        <taxon>Malvaceae</taxon>
        <taxon>Malvoideae</taxon>
        <taxon>Gossypium</taxon>
    </lineage>
</organism>
<evidence type="ECO:0008006" key="3">
    <source>
        <dbReference type="Google" id="ProtNLM"/>
    </source>
</evidence>
<dbReference type="EMBL" id="JARKNE010000011">
    <property type="protein sequence ID" value="KAK5786728.1"/>
    <property type="molecule type" value="Genomic_DNA"/>
</dbReference>
<dbReference type="Proteomes" id="UP001358586">
    <property type="component" value="Chromosome 11"/>
</dbReference>